<dbReference type="SUPFAM" id="SSF57535">
    <property type="entry name" value="Complement control module/SCR domain"/>
    <property type="match status" value="4"/>
</dbReference>
<sequence length="795" mass="87830">IQEGPLLCSRPNDPINGKTVCEKLRHDGKYPTGATCRYFCNPGYELSGSVSNTPVMVCRGPEWKVYKGVSCASNHCSEPTIPNNGHLECPTYSTGSPQSGISANNKLTYARGIICHYRCYRGYTIPSIQRNKTVIQCIGPYWNSTVYPQCKATPKPINCTDQALVAEGGVTEVKTPRFVAGDGTDLDVECVIQGELEPGEYNNTCKATDPDLGTTVECTYKIRVKGMACTSPPQIDHGSFNCIPGKFGELTPGSICNYHCDEGYVTPLSQSELITWICLSNVQWNITDKPTCLRIVPPKPVNCTDQILVAENGFAEVNKPRFIAANGKELDVECTLMKPLKLGNHSNICESTDSELQASARCTYGIQVIAPKCEQLPSVEYGFPSCVPGTFGEFTPGAVCTYKCENGFVIPASQSDIVARICLSSSRWNVTKFPECWKLDPPKPVNCINQTVVAKNGVVKVTKPRFVAGDGRELDVICSLEGLLEPGEHWNFCHAFDPELMTGDICIYNISVKVPTCDPPPQPEYGYVECNITESDEYPIGTTCYYSCLSDYVIPKSQSNLRTRVCLDLLQWNITSLPECKKKIVPYPKKGTCNDEIFETNDPSSITLDPPTFVRAQGDAAVVNCSLTIINSYGIHENFCRATDPELQTSTSCTYKIEVKDLEQSDSAIRLGCDPLSAPANGYIQCRAVQNTFWCNIKCKSGFSMPSNFHLLQEGYVKCDPLHGLWNFQRIYRIQRLPDCLAESPRTMIEGSIKFKTDVRDCSDYDNVSFLTDVIKKGLLGRNQEICGQIDCNEL</sequence>
<feature type="domain" description="Sushi" evidence="6">
    <location>
        <begin position="371"/>
        <end position="438"/>
    </location>
</feature>
<evidence type="ECO:0000256" key="1">
    <source>
        <dbReference type="ARBA" id="ARBA00022659"/>
    </source>
</evidence>
<keyword evidence="4" id="KW-0325">Glycoprotein</keyword>
<dbReference type="SMART" id="SM00032">
    <property type="entry name" value="CCP"/>
    <property type="match status" value="5"/>
</dbReference>
<feature type="domain" description="Sushi" evidence="6">
    <location>
        <begin position="87"/>
        <end position="152"/>
    </location>
</feature>
<dbReference type="InterPro" id="IPR035976">
    <property type="entry name" value="Sushi/SCR/CCP_sf"/>
</dbReference>
<name>A0ABM1TQE6_LIMPO</name>
<dbReference type="GeneID" id="111089591"/>
<dbReference type="Proteomes" id="UP000694941">
    <property type="component" value="Unplaced"/>
</dbReference>
<dbReference type="InterPro" id="IPR000436">
    <property type="entry name" value="Sushi_SCR_CCP_dom"/>
</dbReference>
<comment type="caution">
    <text evidence="5">Lacks conserved residue(s) required for the propagation of feature annotation.</text>
</comment>
<feature type="non-terminal residue" evidence="8">
    <location>
        <position position="1"/>
    </location>
</feature>
<keyword evidence="7" id="KW-1185">Reference proteome</keyword>
<dbReference type="Pfam" id="PF00084">
    <property type="entry name" value="Sushi"/>
    <property type="match status" value="4"/>
</dbReference>
<evidence type="ECO:0000313" key="7">
    <source>
        <dbReference type="Proteomes" id="UP000694941"/>
    </source>
</evidence>
<dbReference type="CDD" id="cd00033">
    <property type="entry name" value="CCP"/>
    <property type="match status" value="3"/>
</dbReference>
<dbReference type="RefSeq" id="XP_022258102.1">
    <property type="nucleotide sequence ID" value="XM_022402394.1"/>
</dbReference>
<evidence type="ECO:0000313" key="8">
    <source>
        <dbReference type="RefSeq" id="XP_022258102.1"/>
    </source>
</evidence>
<feature type="domain" description="Sushi" evidence="6">
    <location>
        <begin position="6"/>
        <end position="73"/>
    </location>
</feature>
<reference evidence="8" key="1">
    <citation type="submission" date="2025-08" db="UniProtKB">
        <authorList>
            <consortium name="RefSeq"/>
        </authorList>
    </citation>
    <scope>IDENTIFICATION</scope>
    <source>
        <tissue evidence="8">Muscle</tissue>
    </source>
</reference>
<organism evidence="7 8">
    <name type="scientific">Limulus polyphemus</name>
    <name type="common">Atlantic horseshoe crab</name>
    <dbReference type="NCBI Taxonomy" id="6850"/>
    <lineage>
        <taxon>Eukaryota</taxon>
        <taxon>Metazoa</taxon>
        <taxon>Ecdysozoa</taxon>
        <taxon>Arthropoda</taxon>
        <taxon>Chelicerata</taxon>
        <taxon>Merostomata</taxon>
        <taxon>Xiphosura</taxon>
        <taxon>Limulidae</taxon>
        <taxon>Limulus</taxon>
    </lineage>
</organism>
<keyword evidence="1 5" id="KW-0768">Sushi</keyword>
<dbReference type="PANTHER" id="PTHR19325">
    <property type="entry name" value="COMPLEMENT COMPONENT-RELATED SUSHI DOMAIN-CONTAINING"/>
    <property type="match status" value="1"/>
</dbReference>
<evidence type="ECO:0000256" key="3">
    <source>
        <dbReference type="ARBA" id="ARBA00023157"/>
    </source>
</evidence>
<accession>A0ABM1TQE6</accession>
<keyword evidence="3" id="KW-1015">Disulfide bond</keyword>
<dbReference type="PROSITE" id="PS50923">
    <property type="entry name" value="SUSHI"/>
    <property type="match status" value="5"/>
</dbReference>
<proteinExistence type="predicted"/>
<protein>
    <submittedName>
        <fullName evidence="8">Sushi, von Willebrand factor type A, EGF and pentraxin domain-containing protein 1-like</fullName>
    </submittedName>
</protein>
<keyword evidence="2" id="KW-0677">Repeat</keyword>
<dbReference type="InterPro" id="IPR050350">
    <property type="entry name" value="Compl-Cell_Adhes-Reg"/>
</dbReference>
<dbReference type="PANTHER" id="PTHR19325:SF560">
    <property type="entry name" value="SUSHI, VON WILLEBRAND FACTOR TYPE A, EGF AND PENTRAXIN DOMAIN-CONTAINING PROTEIN 1"/>
    <property type="match status" value="1"/>
</dbReference>
<gene>
    <name evidence="8" type="primary">LOC111089591</name>
</gene>
<evidence type="ECO:0000256" key="5">
    <source>
        <dbReference type="PROSITE-ProRule" id="PRU00302"/>
    </source>
</evidence>
<feature type="domain" description="Sushi" evidence="6">
    <location>
        <begin position="227"/>
        <end position="294"/>
    </location>
</feature>
<evidence type="ECO:0000256" key="4">
    <source>
        <dbReference type="ARBA" id="ARBA00023180"/>
    </source>
</evidence>
<evidence type="ECO:0000256" key="2">
    <source>
        <dbReference type="ARBA" id="ARBA00022737"/>
    </source>
</evidence>
<dbReference type="Gene3D" id="2.10.70.10">
    <property type="entry name" value="Complement Module, domain 1"/>
    <property type="match status" value="5"/>
</dbReference>
<feature type="domain" description="Sushi" evidence="6">
    <location>
        <begin position="515"/>
        <end position="582"/>
    </location>
</feature>
<evidence type="ECO:0000259" key="6">
    <source>
        <dbReference type="PROSITE" id="PS50923"/>
    </source>
</evidence>